<evidence type="ECO:0000313" key="2">
    <source>
        <dbReference type="Proteomes" id="UP000675121"/>
    </source>
</evidence>
<organism evidence="1 2">
    <name type="scientific">Paraburkholderia domus</name>
    <dbReference type="NCBI Taxonomy" id="2793075"/>
    <lineage>
        <taxon>Bacteria</taxon>
        <taxon>Pseudomonadati</taxon>
        <taxon>Pseudomonadota</taxon>
        <taxon>Betaproteobacteria</taxon>
        <taxon>Burkholderiales</taxon>
        <taxon>Burkholderiaceae</taxon>
        <taxon>Paraburkholderia</taxon>
    </lineage>
</organism>
<keyword evidence="2" id="KW-1185">Reference proteome</keyword>
<protein>
    <submittedName>
        <fullName evidence="1">Uncharacterized protein</fullName>
    </submittedName>
</protein>
<evidence type="ECO:0000313" key="1">
    <source>
        <dbReference type="EMBL" id="CAE6912337.1"/>
    </source>
</evidence>
<reference evidence="1" key="1">
    <citation type="submission" date="2021-02" db="EMBL/GenBank/DDBJ databases">
        <authorList>
            <person name="Vanwijnsberghe S."/>
        </authorList>
    </citation>
    <scope>NUCLEOTIDE SEQUENCE</scope>
    <source>
        <strain evidence="1">R-70211</strain>
    </source>
</reference>
<gene>
    <name evidence="1" type="ORF">R70211_03984</name>
</gene>
<dbReference type="AlphaFoldDB" id="A0A9N8QZN2"/>
<dbReference type="Proteomes" id="UP000675121">
    <property type="component" value="Unassembled WGS sequence"/>
</dbReference>
<name>A0A9N8QZN2_9BURK</name>
<comment type="caution">
    <text evidence="1">The sequence shown here is derived from an EMBL/GenBank/DDBJ whole genome shotgun (WGS) entry which is preliminary data.</text>
</comment>
<accession>A0A9N8QZN2</accession>
<dbReference type="EMBL" id="CAJNAS010000011">
    <property type="protein sequence ID" value="CAE6912337.1"/>
    <property type="molecule type" value="Genomic_DNA"/>
</dbReference>
<sequence length="50" mass="5797">MELPTFLWECAMKFEQSREAWNKGKLVGQKPPLKFAMSPTSIRSCRGHRS</sequence>
<proteinExistence type="predicted"/>